<reference evidence="2 3" key="2">
    <citation type="journal article" date="2013" name="Plant Cell Physiol.">
        <title>Rice Annotation Project Database (RAP-DB): an integrative and interactive database for rice genomics.</title>
        <authorList>
            <person name="Sakai H."/>
            <person name="Lee S.S."/>
            <person name="Tanaka T."/>
            <person name="Numa H."/>
            <person name="Kim J."/>
            <person name="Kawahara Y."/>
            <person name="Wakimoto H."/>
            <person name="Yang C.C."/>
            <person name="Iwamoto M."/>
            <person name="Abe T."/>
            <person name="Yamada Y."/>
            <person name="Muto A."/>
            <person name="Inokuchi H."/>
            <person name="Ikemura T."/>
            <person name="Matsumoto T."/>
            <person name="Sasaki T."/>
            <person name="Itoh T."/>
        </authorList>
    </citation>
    <scope>NUCLEOTIDE SEQUENCE [LARGE SCALE GENOMIC DNA]</scope>
    <source>
        <strain evidence="3">cv. Nipponbare</strain>
    </source>
</reference>
<protein>
    <submittedName>
        <fullName evidence="2">Os08g0261800 protein</fullName>
    </submittedName>
</protein>
<dbReference type="PaxDb" id="39947-A0A0N7KPJ6"/>
<reference evidence="3" key="1">
    <citation type="journal article" date="2005" name="Nature">
        <title>The map-based sequence of the rice genome.</title>
        <authorList>
            <consortium name="International rice genome sequencing project (IRGSP)"/>
            <person name="Matsumoto T."/>
            <person name="Wu J."/>
            <person name="Kanamori H."/>
            <person name="Katayose Y."/>
            <person name="Fujisawa M."/>
            <person name="Namiki N."/>
            <person name="Mizuno H."/>
            <person name="Yamamoto K."/>
            <person name="Antonio B.A."/>
            <person name="Baba T."/>
            <person name="Sakata K."/>
            <person name="Nagamura Y."/>
            <person name="Aoki H."/>
            <person name="Arikawa K."/>
            <person name="Arita K."/>
            <person name="Bito T."/>
            <person name="Chiden Y."/>
            <person name="Fujitsuka N."/>
            <person name="Fukunaka R."/>
            <person name="Hamada M."/>
            <person name="Harada C."/>
            <person name="Hayashi A."/>
            <person name="Hijishita S."/>
            <person name="Honda M."/>
            <person name="Hosokawa S."/>
            <person name="Ichikawa Y."/>
            <person name="Idonuma A."/>
            <person name="Iijima M."/>
            <person name="Ikeda M."/>
            <person name="Ikeno M."/>
            <person name="Ito K."/>
            <person name="Ito S."/>
            <person name="Ito T."/>
            <person name="Ito Y."/>
            <person name="Ito Y."/>
            <person name="Iwabuchi A."/>
            <person name="Kamiya K."/>
            <person name="Karasawa W."/>
            <person name="Kurita K."/>
            <person name="Katagiri S."/>
            <person name="Kikuta A."/>
            <person name="Kobayashi H."/>
            <person name="Kobayashi N."/>
            <person name="Machita K."/>
            <person name="Maehara T."/>
            <person name="Masukawa M."/>
            <person name="Mizubayashi T."/>
            <person name="Mukai Y."/>
            <person name="Nagasaki H."/>
            <person name="Nagata Y."/>
            <person name="Naito S."/>
            <person name="Nakashima M."/>
            <person name="Nakama Y."/>
            <person name="Nakamichi Y."/>
            <person name="Nakamura M."/>
            <person name="Meguro A."/>
            <person name="Negishi M."/>
            <person name="Ohta I."/>
            <person name="Ohta T."/>
            <person name="Okamoto M."/>
            <person name="Ono N."/>
            <person name="Saji S."/>
            <person name="Sakaguchi M."/>
            <person name="Sakai K."/>
            <person name="Shibata M."/>
            <person name="Shimokawa T."/>
            <person name="Song J."/>
            <person name="Takazaki Y."/>
            <person name="Terasawa K."/>
            <person name="Tsugane M."/>
            <person name="Tsuji K."/>
            <person name="Ueda S."/>
            <person name="Waki K."/>
            <person name="Yamagata H."/>
            <person name="Yamamoto M."/>
            <person name="Yamamoto S."/>
            <person name="Yamane H."/>
            <person name="Yoshiki S."/>
            <person name="Yoshihara R."/>
            <person name="Yukawa K."/>
            <person name="Zhong H."/>
            <person name="Yano M."/>
            <person name="Yuan Q."/>
            <person name="Ouyang S."/>
            <person name="Liu J."/>
            <person name="Jones K.M."/>
            <person name="Gansberger K."/>
            <person name="Moffat K."/>
            <person name="Hill J."/>
            <person name="Bera J."/>
            <person name="Fadrosh D."/>
            <person name="Jin S."/>
            <person name="Johri S."/>
            <person name="Kim M."/>
            <person name="Overton L."/>
            <person name="Reardon M."/>
            <person name="Tsitrin T."/>
            <person name="Vuong H."/>
            <person name="Weaver B."/>
            <person name="Ciecko A."/>
            <person name="Tallon L."/>
            <person name="Jackson J."/>
            <person name="Pai G."/>
            <person name="Aken S.V."/>
            <person name="Utterback T."/>
            <person name="Reidmuller S."/>
            <person name="Feldblyum T."/>
            <person name="Hsiao J."/>
            <person name="Zismann V."/>
            <person name="Iobst S."/>
            <person name="de Vazeille A.R."/>
            <person name="Buell C.R."/>
            <person name="Ying K."/>
            <person name="Li Y."/>
            <person name="Lu T."/>
            <person name="Huang Y."/>
            <person name="Zhao Q."/>
            <person name="Feng Q."/>
            <person name="Zhang L."/>
            <person name="Zhu J."/>
            <person name="Weng Q."/>
            <person name="Mu J."/>
            <person name="Lu Y."/>
            <person name="Fan D."/>
            <person name="Liu Y."/>
            <person name="Guan J."/>
            <person name="Zhang Y."/>
            <person name="Yu S."/>
            <person name="Liu X."/>
            <person name="Zhang Y."/>
            <person name="Hong G."/>
            <person name="Han B."/>
            <person name="Choisne N."/>
            <person name="Demange N."/>
            <person name="Orjeda G."/>
            <person name="Samain S."/>
            <person name="Cattolico L."/>
            <person name="Pelletier E."/>
            <person name="Couloux A."/>
            <person name="Segurens B."/>
            <person name="Wincker P."/>
            <person name="D'Hont A."/>
            <person name="Scarpelli C."/>
            <person name="Weissenbach J."/>
            <person name="Salanoubat M."/>
            <person name="Quetier F."/>
            <person name="Yu Y."/>
            <person name="Kim H.R."/>
            <person name="Rambo T."/>
            <person name="Currie J."/>
            <person name="Collura K."/>
            <person name="Luo M."/>
            <person name="Yang T."/>
            <person name="Ammiraju J.S.S."/>
            <person name="Engler F."/>
            <person name="Soderlund C."/>
            <person name="Wing R.A."/>
            <person name="Palmer L.E."/>
            <person name="de la Bastide M."/>
            <person name="Spiegel L."/>
            <person name="Nascimento L."/>
            <person name="Zutavern T."/>
            <person name="O'Shaughnessy A."/>
            <person name="Dike S."/>
            <person name="Dedhia N."/>
            <person name="Preston R."/>
            <person name="Balija V."/>
            <person name="McCombie W.R."/>
            <person name="Chow T."/>
            <person name="Chen H."/>
            <person name="Chung M."/>
            <person name="Chen C."/>
            <person name="Shaw J."/>
            <person name="Wu H."/>
            <person name="Hsiao K."/>
            <person name="Chao Y."/>
            <person name="Chu M."/>
            <person name="Cheng C."/>
            <person name="Hour A."/>
            <person name="Lee P."/>
            <person name="Lin S."/>
            <person name="Lin Y."/>
            <person name="Liou J."/>
            <person name="Liu S."/>
            <person name="Hsing Y."/>
            <person name="Raghuvanshi S."/>
            <person name="Mohanty A."/>
            <person name="Bharti A.K."/>
            <person name="Gaur A."/>
            <person name="Gupta V."/>
            <person name="Kumar D."/>
            <person name="Ravi V."/>
            <person name="Vij S."/>
            <person name="Kapur A."/>
            <person name="Khurana P."/>
            <person name="Khurana P."/>
            <person name="Khurana J.P."/>
            <person name="Tyagi A.K."/>
            <person name="Gaikwad K."/>
            <person name="Singh A."/>
            <person name="Dalal V."/>
            <person name="Srivastava S."/>
            <person name="Dixit A."/>
            <person name="Pal A.K."/>
            <person name="Ghazi I.A."/>
            <person name="Yadav M."/>
            <person name="Pandit A."/>
            <person name="Bhargava A."/>
            <person name="Sureshbabu K."/>
            <person name="Batra K."/>
            <person name="Sharma T.R."/>
            <person name="Mohapatra T."/>
            <person name="Singh N.K."/>
            <person name="Messing J."/>
            <person name="Nelson A.B."/>
            <person name="Fuks G."/>
            <person name="Kavchok S."/>
            <person name="Keizer G."/>
            <person name="Linton E."/>
            <person name="Llaca V."/>
            <person name="Song R."/>
            <person name="Tanyolac B."/>
            <person name="Young S."/>
            <person name="Ho-Il K."/>
            <person name="Hahn J.H."/>
            <person name="Sangsakoo G."/>
            <person name="Vanavichit A."/>
            <person name="de Mattos Luiz.A.T."/>
            <person name="Zimmer P.D."/>
            <person name="Malone G."/>
            <person name="Dellagostin O."/>
            <person name="de Oliveira A.C."/>
            <person name="Bevan M."/>
            <person name="Bancroft I."/>
            <person name="Minx P."/>
            <person name="Cordum H."/>
            <person name="Wilson R."/>
            <person name="Cheng Z."/>
            <person name="Jin W."/>
            <person name="Jiang J."/>
            <person name="Leong S.A."/>
            <person name="Iwama H."/>
            <person name="Gojobori T."/>
            <person name="Itoh T."/>
            <person name="Niimura Y."/>
            <person name="Fujii Y."/>
            <person name="Habara T."/>
            <person name="Sakai H."/>
            <person name="Sato Y."/>
            <person name="Wilson G."/>
            <person name="Kumar K."/>
            <person name="McCouch S."/>
            <person name="Juretic N."/>
            <person name="Hoen D."/>
            <person name="Wright S."/>
            <person name="Bruskiewich R."/>
            <person name="Bureau T."/>
            <person name="Miyao A."/>
            <person name="Hirochika H."/>
            <person name="Nishikawa T."/>
            <person name="Kadowaki K."/>
            <person name="Sugiura M."/>
            <person name="Burr B."/>
            <person name="Sasaki T."/>
        </authorList>
    </citation>
    <scope>NUCLEOTIDE SEQUENCE [LARGE SCALE GENOMIC DNA]</scope>
    <source>
        <strain evidence="3">cv. Nipponbare</strain>
    </source>
</reference>
<dbReference type="AlphaFoldDB" id="A0A0N7KPJ6"/>
<name>A0A0N7KPJ6_ORYSJ</name>
<evidence type="ECO:0000313" key="2">
    <source>
        <dbReference type="EMBL" id="BAT04602.1"/>
    </source>
</evidence>
<dbReference type="EMBL" id="AP014964">
    <property type="protein sequence ID" value="BAT04602.1"/>
    <property type="molecule type" value="Genomic_DNA"/>
</dbReference>
<proteinExistence type="predicted"/>
<organism evidence="2 3">
    <name type="scientific">Oryza sativa subsp. japonica</name>
    <name type="common">Rice</name>
    <dbReference type="NCBI Taxonomy" id="39947"/>
    <lineage>
        <taxon>Eukaryota</taxon>
        <taxon>Viridiplantae</taxon>
        <taxon>Streptophyta</taxon>
        <taxon>Embryophyta</taxon>
        <taxon>Tracheophyta</taxon>
        <taxon>Spermatophyta</taxon>
        <taxon>Magnoliopsida</taxon>
        <taxon>Liliopsida</taxon>
        <taxon>Poales</taxon>
        <taxon>Poaceae</taxon>
        <taxon>BOP clade</taxon>
        <taxon>Oryzoideae</taxon>
        <taxon>Oryzeae</taxon>
        <taxon>Oryzinae</taxon>
        <taxon>Oryza</taxon>
        <taxon>Oryza sativa</taxon>
    </lineage>
</organism>
<evidence type="ECO:0000256" key="1">
    <source>
        <dbReference type="SAM" id="MobiDB-lite"/>
    </source>
</evidence>
<dbReference type="Proteomes" id="UP000059680">
    <property type="component" value="Chromosome 8"/>
</dbReference>
<feature type="region of interest" description="Disordered" evidence="1">
    <location>
        <begin position="1"/>
        <end position="52"/>
    </location>
</feature>
<sequence length="87" mass="9046">MIAHRGVLVKGTGRNGGRSSLGRGSRRRREKQPPSSGEAASPPLLGGGATATTAAGAADAAARCHCSWSEMRPLLVTKHEWERIGAN</sequence>
<dbReference type="InParanoid" id="A0A0N7KPJ6"/>
<accession>A0A0N7KPJ6</accession>
<reference evidence="2 3" key="3">
    <citation type="journal article" date="2013" name="Rice">
        <title>Improvement of the Oryza sativa Nipponbare reference genome using next generation sequence and optical map data.</title>
        <authorList>
            <person name="Kawahara Y."/>
            <person name="de la Bastide M."/>
            <person name="Hamilton J.P."/>
            <person name="Kanamori H."/>
            <person name="McCombie W.R."/>
            <person name="Ouyang S."/>
            <person name="Schwartz D.C."/>
            <person name="Tanaka T."/>
            <person name="Wu J."/>
            <person name="Zhou S."/>
            <person name="Childs K.L."/>
            <person name="Davidson R.M."/>
            <person name="Lin H."/>
            <person name="Quesada-Ocampo L."/>
            <person name="Vaillancourt B."/>
            <person name="Sakai H."/>
            <person name="Lee S.S."/>
            <person name="Kim J."/>
            <person name="Numa H."/>
            <person name="Itoh T."/>
            <person name="Buell C.R."/>
            <person name="Matsumoto T."/>
        </authorList>
    </citation>
    <scope>NUCLEOTIDE SEQUENCE [LARGE SCALE GENOMIC DNA]</scope>
    <source>
        <strain evidence="3">cv. Nipponbare</strain>
    </source>
</reference>
<gene>
    <name evidence="2" type="ordered locus">Os08g0261800</name>
    <name evidence="2" type="ORF">OSNPB_080261800</name>
</gene>
<keyword evidence="3" id="KW-1185">Reference proteome</keyword>
<evidence type="ECO:0000313" key="3">
    <source>
        <dbReference type="Proteomes" id="UP000059680"/>
    </source>
</evidence>